<keyword evidence="3" id="KW-0812">Transmembrane</keyword>
<comment type="subcellular location">
    <subcellularLocation>
        <location evidence="1">Membrane</location>
        <topology evidence="1">Multi-pass membrane protein</topology>
    </subcellularLocation>
</comment>
<evidence type="ECO:0000256" key="1">
    <source>
        <dbReference type="ARBA" id="ARBA00004141"/>
    </source>
</evidence>
<evidence type="ECO:0000256" key="2">
    <source>
        <dbReference type="SAM" id="MobiDB-lite"/>
    </source>
</evidence>
<dbReference type="Proteomes" id="UP000828390">
    <property type="component" value="Unassembled WGS sequence"/>
</dbReference>
<organism evidence="5 6">
    <name type="scientific">Dreissena polymorpha</name>
    <name type="common">Zebra mussel</name>
    <name type="synonym">Mytilus polymorpha</name>
    <dbReference type="NCBI Taxonomy" id="45954"/>
    <lineage>
        <taxon>Eukaryota</taxon>
        <taxon>Metazoa</taxon>
        <taxon>Spiralia</taxon>
        <taxon>Lophotrochozoa</taxon>
        <taxon>Mollusca</taxon>
        <taxon>Bivalvia</taxon>
        <taxon>Autobranchia</taxon>
        <taxon>Heteroconchia</taxon>
        <taxon>Euheterodonta</taxon>
        <taxon>Imparidentia</taxon>
        <taxon>Neoheterodontei</taxon>
        <taxon>Myida</taxon>
        <taxon>Dreissenoidea</taxon>
        <taxon>Dreissenidae</taxon>
        <taxon>Dreissena</taxon>
    </lineage>
</organism>
<dbReference type="CDD" id="cd17352">
    <property type="entry name" value="MFS_MCT_SLC16"/>
    <property type="match status" value="1"/>
</dbReference>
<dbReference type="OrthoDB" id="6509908at2759"/>
<evidence type="ECO:0000313" key="6">
    <source>
        <dbReference type="Proteomes" id="UP000828390"/>
    </source>
</evidence>
<dbReference type="Gene3D" id="1.20.1250.20">
    <property type="entry name" value="MFS general substrate transporter like domains"/>
    <property type="match status" value="2"/>
</dbReference>
<feature type="transmembrane region" description="Helical" evidence="3">
    <location>
        <begin position="228"/>
        <end position="247"/>
    </location>
</feature>
<gene>
    <name evidence="5" type="ORF">DPMN_074285</name>
</gene>
<feature type="compositionally biased region" description="Polar residues" evidence="2">
    <location>
        <begin position="1"/>
        <end position="16"/>
    </location>
</feature>
<feature type="transmembrane region" description="Helical" evidence="3">
    <location>
        <begin position="405"/>
        <end position="427"/>
    </location>
</feature>
<dbReference type="InterPro" id="IPR050327">
    <property type="entry name" value="Proton-linked_MCT"/>
</dbReference>
<name>A0A9D3YEZ3_DREPO</name>
<proteinExistence type="predicted"/>
<evidence type="ECO:0000313" key="5">
    <source>
        <dbReference type="EMBL" id="KAH3699329.1"/>
    </source>
</evidence>
<feature type="transmembrane region" description="Helical" evidence="3">
    <location>
        <begin position="140"/>
        <end position="159"/>
    </location>
</feature>
<accession>A0A9D3YEZ3</accession>
<feature type="transmembrane region" description="Helical" evidence="3">
    <location>
        <begin position="496"/>
        <end position="519"/>
    </location>
</feature>
<dbReference type="GO" id="GO:0016020">
    <property type="term" value="C:membrane"/>
    <property type="evidence" value="ECO:0007669"/>
    <property type="project" value="UniProtKB-SubCell"/>
</dbReference>
<comment type="caution">
    <text evidence="5">The sequence shown here is derived from an EMBL/GenBank/DDBJ whole genome shotgun (WGS) entry which is preliminary data.</text>
</comment>
<dbReference type="PANTHER" id="PTHR11360">
    <property type="entry name" value="MONOCARBOXYLATE TRANSPORTER"/>
    <property type="match status" value="1"/>
</dbReference>
<dbReference type="EMBL" id="JAIWYP010000015">
    <property type="protein sequence ID" value="KAH3699329.1"/>
    <property type="molecule type" value="Genomic_DNA"/>
</dbReference>
<feature type="region of interest" description="Disordered" evidence="2">
    <location>
        <begin position="1"/>
        <end position="35"/>
    </location>
</feature>
<sequence length="603" mass="65355">MARLLNNDSKNGNAASNRKDDLTIDGKMASSEKGKPVTGYVGASAAEDDGNCEIIGAGSGLVPIPPDGGWGWVVTMASFMVGVIVDGICFTFGFFFNDFQEHFGTNRSVTASINSVLSGTYLTVGPLVSALVNIYGCRKVAMIGAVVTSVSFFVCTFSPDINVMILLYGFCGGLGFGLMYLPAIVMVGYYFDKRRALATGIAVCGSGVGSFVFAPLSELLLGTYNWKGAMWILSGLSLNGAVFAALFRPLSYNESQSVVEKSKEDEFEPSYEKEAKAPLVNPVVQIMKTDSPIYRCKSMESCHETSNVARLGNSMVLLESGTNVHSRNSKSWHVMKPMDRKDIFYSGSVQHLPEYVRAGNEVNFVRSMLSVHEKNAEEDTETTESSCGKIFKTMFDFSLLKSPTFVLYLMACFLCMMGFFVPFIYIPEIAKENGMSSSQSAWIISSIGIVNSIGRILVGWVSDKPCTDALSINNVALIVGGVFTMFVPLYKAYAMIITYAVIFGLCIAAFISLRSIIIVELLGIDKLTNSFGLVVLAQGLSTFIGSPLAGALFDATGDYTVSFYLAGAVIAASGLCCLPLRRVSRWEKRREQLRKDAGKSNKK</sequence>
<evidence type="ECO:0000259" key="4">
    <source>
        <dbReference type="PROSITE" id="PS50850"/>
    </source>
</evidence>
<dbReference type="InterPro" id="IPR011701">
    <property type="entry name" value="MFS"/>
</dbReference>
<dbReference type="InterPro" id="IPR020846">
    <property type="entry name" value="MFS_dom"/>
</dbReference>
<reference evidence="5" key="1">
    <citation type="journal article" date="2019" name="bioRxiv">
        <title>The Genome of the Zebra Mussel, Dreissena polymorpha: A Resource for Invasive Species Research.</title>
        <authorList>
            <person name="McCartney M.A."/>
            <person name="Auch B."/>
            <person name="Kono T."/>
            <person name="Mallez S."/>
            <person name="Zhang Y."/>
            <person name="Obille A."/>
            <person name="Becker A."/>
            <person name="Abrahante J.E."/>
            <person name="Garbe J."/>
            <person name="Badalamenti J.P."/>
            <person name="Herman A."/>
            <person name="Mangelson H."/>
            <person name="Liachko I."/>
            <person name="Sullivan S."/>
            <person name="Sone E.D."/>
            <person name="Koren S."/>
            <person name="Silverstein K.A.T."/>
            <person name="Beckman K.B."/>
            <person name="Gohl D.M."/>
        </authorList>
    </citation>
    <scope>NUCLEOTIDE SEQUENCE</scope>
    <source>
        <strain evidence="5">Duluth1</strain>
        <tissue evidence="5">Whole animal</tissue>
    </source>
</reference>
<feature type="transmembrane region" description="Helical" evidence="3">
    <location>
        <begin position="165"/>
        <end position="189"/>
    </location>
</feature>
<keyword evidence="6" id="KW-1185">Reference proteome</keyword>
<feature type="transmembrane region" description="Helical" evidence="3">
    <location>
        <begin position="470"/>
        <end position="490"/>
    </location>
</feature>
<dbReference type="Pfam" id="PF07690">
    <property type="entry name" value="MFS_1"/>
    <property type="match status" value="2"/>
</dbReference>
<dbReference type="PANTHER" id="PTHR11360:SF286">
    <property type="entry name" value="GH22266P"/>
    <property type="match status" value="1"/>
</dbReference>
<feature type="transmembrane region" description="Helical" evidence="3">
    <location>
        <begin position="531"/>
        <end position="553"/>
    </location>
</feature>
<protein>
    <recommendedName>
        <fullName evidence="4">Major facilitator superfamily (MFS) profile domain-containing protein</fullName>
    </recommendedName>
</protein>
<dbReference type="GO" id="GO:0008028">
    <property type="term" value="F:monocarboxylic acid transmembrane transporter activity"/>
    <property type="evidence" value="ECO:0007669"/>
    <property type="project" value="TreeGrafter"/>
</dbReference>
<feature type="transmembrane region" description="Helical" evidence="3">
    <location>
        <begin position="559"/>
        <end position="580"/>
    </location>
</feature>
<keyword evidence="3" id="KW-1133">Transmembrane helix</keyword>
<feature type="transmembrane region" description="Helical" evidence="3">
    <location>
        <begin position="70"/>
        <end position="96"/>
    </location>
</feature>
<dbReference type="PROSITE" id="PS50850">
    <property type="entry name" value="MFS"/>
    <property type="match status" value="1"/>
</dbReference>
<feature type="domain" description="Major facilitator superfamily (MFS) profile" evidence="4">
    <location>
        <begin position="70"/>
        <end position="585"/>
    </location>
</feature>
<feature type="transmembrane region" description="Helical" evidence="3">
    <location>
        <begin position="116"/>
        <end position="135"/>
    </location>
</feature>
<feature type="transmembrane region" description="Helical" evidence="3">
    <location>
        <begin position="439"/>
        <end position="458"/>
    </location>
</feature>
<dbReference type="SUPFAM" id="SSF103473">
    <property type="entry name" value="MFS general substrate transporter"/>
    <property type="match status" value="1"/>
</dbReference>
<dbReference type="AlphaFoldDB" id="A0A9D3YEZ3"/>
<dbReference type="FunFam" id="1.20.1250.20:FF:000505">
    <property type="entry name" value="Predicted protein"/>
    <property type="match status" value="1"/>
</dbReference>
<evidence type="ECO:0000256" key="3">
    <source>
        <dbReference type="SAM" id="Phobius"/>
    </source>
</evidence>
<dbReference type="InterPro" id="IPR036259">
    <property type="entry name" value="MFS_trans_sf"/>
</dbReference>
<keyword evidence="3" id="KW-0472">Membrane</keyword>
<reference evidence="5" key="2">
    <citation type="submission" date="2020-11" db="EMBL/GenBank/DDBJ databases">
        <authorList>
            <person name="McCartney M.A."/>
            <person name="Auch B."/>
            <person name="Kono T."/>
            <person name="Mallez S."/>
            <person name="Becker A."/>
            <person name="Gohl D.M."/>
            <person name="Silverstein K.A.T."/>
            <person name="Koren S."/>
            <person name="Bechman K.B."/>
            <person name="Herman A."/>
            <person name="Abrahante J.E."/>
            <person name="Garbe J."/>
        </authorList>
    </citation>
    <scope>NUCLEOTIDE SEQUENCE</scope>
    <source>
        <strain evidence="5">Duluth1</strain>
        <tissue evidence="5">Whole animal</tissue>
    </source>
</reference>
<feature type="compositionally biased region" description="Basic and acidic residues" evidence="2">
    <location>
        <begin position="17"/>
        <end position="35"/>
    </location>
</feature>
<feature type="transmembrane region" description="Helical" evidence="3">
    <location>
        <begin position="196"/>
        <end position="216"/>
    </location>
</feature>